<sequence>MKKYRMVEHDEMNHLLLAKIMKVIAMVHHYQVPQFLLHNLTDVKTLTDEHIMNCVNGWNSVLREHKGLFDEKLIEKIAININSIILWHASGEAVLNHGDFHLDNVLIDDEENIVICDWQSVSTGDVSNDLAFFLSRLNVDRFVISERVVIDQYLKAVYELYGKILDSKAIYSHMSASTLITSFVFWHEYLHGASEEMVGKIYEKIVQSISVDMFPRP</sequence>
<gene>
    <name evidence="1" type="ORF">rsdtw13_04160</name>
</gene>
<dbReference type="Proteomes" id="UP001058074">
    <property type="component" value="Unassembled WGS sequence"/>
</dbReference>
<name>A0ACB5R819_9CLOT</name>
<reference evidence="1" key="1">
    <citation type="journal article" date="2025" name="Int. J. Syst. Evol. Microbiol.">
        <title>Inconstantimicrobium mannanitabidum sp. nov., a novel member of the family Clostridiaceae isolated from anoxic soil under the treatment of reductive soil disinfestation.</title>
        <authorList>
            <person name="Ueki A."/>
            <person name="Tonouchi A."/>
            <person name="Honma S."/>
            <person name="Kaku N."/>
            <person name="Ueki K."/>
        </authorList>
    </citation>
    <scope>NUCLEOTIDE SEQUENCE</scope>
    <source>
        <strain evidence="1">TW13</strain>
    </source>
</reference>
<evidence type="ECO:0000313" key="1">
    <source>
        <dbReference type="EMBL" id="GKX65158.1"/>
    </source>
</evidence>
<comment type="caution">
    <text evidence="1">The sequence shown here is derived from an EMBL/GenBank/DDBJ whole genome shotgun (WGS) entry which is preliminary data.</text>
</comment>
<keyword evidence="2" id="KW-1185">Reference proteome</keyword>
<accession>A0ACB5R819</accession>
<organism evidence="1 2">
    <name type="scientific">Inconstantimicrobium mannanitabidum</name>
    <dbReference type="NCBI Taxonomy" id="1604901"/>
    <lineage>
        <taxon>Bacteria</taxon>
        <taxon>Bacillati</taxon>
        <taxon>Bacillota</taxon>
        <taxon>Clostridia</taxon>
        <taxon>Eubacteriales</taxon>
        <taxon>Clostridiaceae</taxon>
        <taxon>Inconstantimicrobium</taxon>
    </lineage>
</organism>
<evidence type="ECO:0000313" key="2">
    <source>
        <dbReference type="Proteomes" id="UP001058074"/>
    </source>
</evidence>
<dbReference type="EMBL" id="BROD01000001">
    <property type="protein sequence ID" value="GKX65158.1"/>
    <property type="molecule type" value="Genomic_DNA"/>
</dbReference>
<protein>
    <submittedName>
        <fullName evidence="1">Uncharacterized protein</fullName>
    </submittedName>
</protein>
<proteinExistence type="predicted"/>